<feature type="region of interest" description="Disordered" evidence="1">
    <location>
        <begin position="660"/>
        <end position="685"/>
    </location>
</feature>
<dbReference type="Proteomes" id="UP000504636">
    <property type="component" value="Unplaced"/>
</dbReference>
<keyword evidence="2" id="KW-1133">Transmembrane helix</keyword>
<feature type="compositionally biased region" description="Polar residues" evidence="1">
    <location>
        <begin position="375"/>
        <end position="389"/>
    </location>
</feature>
<feature type="transmembrane region" description="Helical" evidence="2">
    <location>
        <begin position="117"/>
        <end position="138"/>
    </location>
</feature>
<evidence type="ECO:0000256" key="1">
    <source>
        <dbReference type="SAM" id="MobiDB-lite"/>
    </source>
</evidence>
<sequence length="704" mass="76769">MGRGQPYQYGAPKSIADDPFLYNGFNPKAVTMASRQPPPPPRPKQEGPLINFNRHPDSYLILPYGKTDAKPMSPKTKTVIKWTRWLQLLLRVLQLIAAIGILVCVIAIRGTQPTEGWVIRIPAGVDIATVLYAIYHLVRTAKHRTPGSSASYHFFALIIDAGLIPFYVFTALLSNRNYHEAPGTSGRWRTLFPTDGDANKILQTTWLTATAIAGLHCFSLFLDLYLVVIFRKITHLPPDMNPLEDNLTSRRKTKHKAKNSSISAMIPLTADEKKINTQTNSTTSLSNRGSQADPLIPVPDVSKVAFFHTRANSDVSYSPHNPTTARLSRTDLANSIYQQPASVRNSRADLHRREDLHRRDDSDGETLAQRKSFLAAQSIQRSRPNSFVSAMNDEKSANNSNNGTPQRISRESLQSDNWFVHASEDDDPYTTAPSTNSRSHSPTKSKSGTTTKYNQLSGDISDDDSDIMIPQPLRMNPPTPPPAAANNFKSSPSNSSYPSRPATGTSTSTNGYNNPYNPPVLNTNTTPKLARTMTVTSISTDSTFMRSPTNRPLTPKSRYYGDLKAATQGIRDSPGNTSPTRGSPAPSPSKYAPHNAYPSRAKAYTTNASPTKVKGHSFASIRRTGEAGYTPVTAQSPRVVSRSGVDIDGDYGFGGYEDGDLASGRKRDVSGKVAEEGRGGVGTGGRWKGMGLGGLSYRKVSGVA</sequence>
<feature type="region of interest" description="Disordered" evidence="1">
    <location>
        <begin position="338"/>
        <end position="409"/>
    </location>
</feature>
<dbReference type="EMBL" id="MU003692">
    <property type="protein sequence ID" value="KAF2817047.1"/>
    <property type="molecule type" value="Genomic_DNA"/>
</dbReference>
<evidence type="ECO:0000313" key="5">
    <source>
        <dbReference type="RefSeq" id="XP_033584011.1"/>
    </source>
</evidence>
<protein>
    <submittedName>
        <fullName evidence="3 5">Uncharacterized protein</fullName>
    </submittedName>
</protein>
<reference evidence="3 5" key="1">
    <citation type="journal article" date="2020" name="Stud. Mycol.">
        <title>101 Dothideomycetes genomes: a test case for predicting lifestyles and emergence of pathogens.</title>
        <authorList>
            <person name="Haridas S."/>
            <person name="Albert R."/>
            <person name="Binder M."/>
            <person name="Bloem J."/>
            <person name="Labutti K."/>
            <person name="Salamov A."/>
            <person name="Andreopoulos B."/>
            <person name="Baker S."/>
            <person name="Barry K."/>
            <person name="Bills G."/>
            <person name="Bluhm B."/>
            <person name="Cannon C."/>
            <person name="Castanera R."/>
            <person name="Culley D."/>
            <person name="Daum C."/>
            <person name="Ezra D."/>
            <person name="Gonzalez J."/>
            <person name="Henrissat B."/>
            <person name="Kuo A."/>
            <person name="Liang C."/>
            <person name="Lipzen A."/>
            <person name="Lutzoni F."/>
            <person name="Magnuson J."/>
            <person name="Mondo S."/>
            <person name="Nolan M."/>
            <person name="Ohm R."/>
            <person name="Pangilinan J."/>
            <person name="Park H.-J."/>
            <person name="Ramirez L."/>
            <person name="Alfaro M."/>
            <person name="Sun H."/>
            <person name="Tritt A."/>
            <person name="Yoshinaga Y."/>
            <person name="Zwiers L.-H."/>
            <person name="Turgeon B."/>
            <person name="Goodwin S."/>
            <person name="Spatafora J."/>
            <person name="Crous P."/>
            <person name="Grigoriev I."/>
        </authorList>
    </citation>
    <scope>NUCLEOTIDE SEQUENCE</scope>
    <source>
        <strain evidence="3 5">CBS 304.34</strain>
    </source>
</reference>
<feature type="region of interest" description="Disordered" evidence="1">
    <location>
        <begin position="268"/>
        <end position="294"/>
    </location>
</feature>
<feature type="compositionally biased region" description="Polar residues" evidence="1">
    <location>
        <begin position="397"/>
        <end position="409"/>
    </location>
</feature>
<keyword evidence="2" id="KW-0472">Membrane</keyword>
<feature type="region of interest" description="Disordered" evidence="1">
    <location>
        <begin position="539"/>
        <end position="558"/>
    </location>
</feature>
<feature type="region of interest" description="Disordered" evidence="1">
    <location>
        <begin position="567"/>
        <end position="596"/>
    </location>
</feature>
<feature type="compositionally biased region" description="Basic and acidic residues" evidence="1">
    <location>
        <begin position="663"/>
        <end position="678"/>
    </location>
</feature>
<reference evidence="5" key="3">
    <citation type="submission" date="2025-04" db="UniProtKB">
        <authorList>
            <consortium name="RefSeq"/>
        </authorList>
    </citation>
    <scope>IDENTIFICATION</scope>
    <source>
        <strain evidence="5">CBS 304.34</strain>
    </source>
</reference>
<dbReference type="AlphaFoldDB" id="A0A6A6ZA14"/>
<name>A0A6A6ZA14_9PEZI</name>
<dbReference type="OrthoDB" id="5404940at2759"/>
<feature type="compositionally biased region" description="Low complexity" evidence="1">
    <location>
        <begin position="276"/>
        <end position="287"/>
    </location>
</feature>
<evidence type="ECO:0000256" key="2">
    <source>
        <dbReference type="SAM" id="Phobius"/>
    </source>
</evidence>
<feature type="transmembrane region" description="Helical" evidence="2">
    <location>
        <begin position="150"/>
        <end position="169"/>
    </location>
</feature>
<evidence type="ECO:0000313" key="3">
    <source>
        <dbReference type="EMBL" id="KAF2817047.1"/>
    </source>
</evidence>
<feature type="compositionally biased region" description="Low complexity" evidence="1">
    <location>
        <begin position="484"/>
        <end position="527"/>
    </location>
</feature>
<keyword evidence="4" id="KW-1185">Reference proteome</keyword>
<keyword evidence="2" id="KW-0812">Transmembrane</keyword>
<evidence type="ECO:0000313" key="4">
    <source>
        <dbReference type="Proteomes" id="UP000504636"/>
    </source>
</evidence>
<dbReference type="RefSeq" id="XP_033584011.1">
    <property type="nucleotide sequence ID" value="XM_033723194.1"/>
</dbReference>
<organism evidence="3">
    <name type="scientific">Mytilinidion resinicola</name>
    <dbReference type="NCBI Taxonomy" id="574789"/>
    <lineage>
        <taxon>Eukaryota</taxon>
        <taxon>Fungi</taxon>
        <taxon>Dikarya</taxon>
        <taxon>Ascomycota</taxon>
        <taxon>Pezizomycotina</taxon>
        <taxon>Dothideomycetes</taxon>
        <taxon>Pleosporomycetidae</taxon>
        <taxon>Mytilinidiales</taxon>
        <taxon>Mytilinidiaceae</taxon>
        <taxon>Mytilinidion</taxon>
    </lineage>
</organism>
<accession>A0A6A6ZA14</accession>
<feature type="compositionally biased region" description="Basic and acidic residues" evidence="1">
    <location>
        <begin position="346"/>
        <end position="361"/>
    </location>
</feature>
<dbReference type="GeneID" id="54464087"/>
<gene>
    <name evidence="3 5" type="ORF">BDZ99DRAFT_492952</name>
</gene>
<reference evidence="5" key="2">
    <citation type="submission" date="2020-04" db="EMBL/GenBank/DDBJ databases">
        <authorList>
            <consortium name="NCBI Genome Project"/>
        </authorList>
    </citation>
    <scope>NUCLEOTIDE SEQUENCE</scope>
    <source>
        <strain evidence="5">CBS 304.34</strain>
    </source>
</reference>
<feature type="region of interest" description="Disordered" evidence="1">
    <location>
        <begin position="422"/>
        <end position="528"/>
    </location>
</feature>
<proteinExistence type="predicted"/>
<feature type="region of interest" description="Disordered" evidence="1">
    <location>
        <begin position="31"/>
        <end position="50"/>
    </location>
</feature>
<feature type="compositionally biased region" description="Polar residues" evidence="1">
    <location>
        <begin position="539"/>
        <end position="552"/>
    </location>
</feature>
<feature type="transmembrane region" description="Helical" evidence="2">
    <location>
        <begin position="88"/>
        <end position="111"/>
    </location>
</feature>
<feature type="compositionally biased region" description="Low complexity" evidence="1">
    <location>
        <begin position="439"/>
        <end position="452"/>
    </location>
</feature>